<dbReference type="EMBL" id="CP004078">
    <property type="protein sequence ID" value="AHV96098.1"/>
    <property type="molecule type" value="Genomic_DNA"/>
</dbReference>
<proteinExistence type="inferred from homology"/>
<dbReference type="eggNOG" id="COG4962">
    <property type="taxonomic scope" value="Bacteria"/>
</dbReference>
<keyword evidence="4" id="KW-1185">Reference proteome</keyword>
<dbReference type="Gene3D" id="3.30.450.380">
    <property type="match status" value="1"/>
</dbReference>
<reference evidence="3 4" key="1">
    <citation type="journal article" date="2014" name="PLoS Genet.">
        <title>Comparative Genomic Analysis of N2-Fixing and Non-N2-Fixing Paenibacillus spp.: Organization, Evolution and Expression of the Nitrogen Fixation Genes.</title>
        <authorList>
            <person name="Xie J.B."/>
            <person name="Du Z."/>
            <person name="Bai L."/>
            <person name="Tian C."/>
            <person name="Zhang Y."/>
            <person name="Xie J.Y."/>
            <person name="Wang T."/>
            <person name="Liu X."/>
            <person name="Chen X."/>
            <person name="Cheng Q."/>
            <person name="Chen S."/>
            <person name="Li J."/>
        </authorList>
    </citation>
    <scope>NUCLEOTIDE SEQUENCE [LARGE SCALE GENOMIC DNA]</scope>
    <source>
        <strain evidence="3 4">T27</strain>
    </source>
</reference>
<dbReference type="AlphaFoldDB" id="X4ZUU4"/>
<dbReference type="GO" id="GO:0016887">
    <property type="term" value="F:ATP hydrolysis activity"/>
    <property type="evidence" value="ECO:0007669"/>
    <property type="project" value="InterPro"/>
</dbReference>
<gene>
    <name evidence="3" type="ORF">PSAB_05810</name>
</gene>
<dbReference type="Pfam" id="PF00437">
    <property type="entry name" value="T2SSE"/>
    <property type="match status" value="1"/>
</dbReference>
<dbReference type="InterPro" id="IPR001482">
    <property type="entry name" value="T2SS/T4SS_dom"/>
</dbReference>
<evidence type="ECO:0000256" key="1">
    <source>
        <dbReference type="ARBA" id="ARBA00006611"/>
    </source>
</evidence>
<feature type="domain" description="Bacterial type II secretion system protein E" evidence="2">
    <location>
        <begin position="65"/>
        <end position="341"/>
    </location>
</feature>
<evidence type="ECO:0000259" key="2">
    <source>
        <dbReference type="Pfam" id="PF00437"/>
    </source>
</evidence>
<dbReference type="HOGENOM" id="CLU_005379_4_1_9"/>
<accession>X4ZUU4</accession>
<dbReference type="STRING" id="1268072.PSAB_05810"/>
<dbReference type="InterPro" id="IPR050921">
    <property type="entry name" value="T4SS_GSP_E_ATPase"/>
</dbReference>
<dbReference type="CDD" id="cd01130">
    <property type="entry name" value="VirB11-like_ATPase"/>
    <property type="match status" value="1"/>
</dbReference>
<protein>
    <submittedName>
        <fullName evidence="3">Flp pilus assembly protein, ATPase CpaF</fullName>
    </submittedName>
</protein>
<dbReference type="InterPro" id="IPR027417">
    <property type="entry name" value="P-loop_NTPase"/>
</dbReference>
<evidence type="ECO:0000313" key="3">
    <source>
        <dbReference type="EMBL" id="AHV96098.1"/>
    </source>
</evidence>
<dbReference type="OrthoDB" id="9810761at2"/>
<organism evidence="3 4">
    <name type="scientific">Paenibacillus sabinae T27</name>
    <dbReference type="NCBI Taxonomy" id="1268072"/>
    <lineage>
        <taxon>Bacteria</taxon>
        <taxon>Bacillati</taxon>
        <taxon>Bacillota</taxon>
        <taxon>Bacilli</taxon>
        <taxon>Bacillales</taxon>
        <taxon>Paenibacillaceae</taxon>
        <taxon>Paenibacillus</taxon>
    </lineage>
</organism>
<dbReference type="PANTHER" id="PTHR30486:SF6">
    <property type="entry name" value="TYPE IV PILUS RETRACTATION ATPASE PILT"/>
    <property type="match status" value="1"/>
</dbReference>
<dbReference type="PANTHER" id="PTHR30486">
    <property type="entry name" value="TWITCHING MOTILITY PROTEIN PILT"/>
    <property type="match status" value="1"/>
</dbReference>
<dbReference type="PATRIC" id="fig|1268072.3.peg.1207"/>
<dbReference type="SUPFAM" id="SSF52540">
    <property type="entry name" value="P-loop containing nucleoside triphosphate hydrolases"/>
    <property type="match status" value="1"/>
</dbReference>
<dbReference type="KEGG" id="psab:PSAB_05810"/>
<evidence type="ECO:0000313" key="4">
    <source>
        <dbReference type="Proteomes" id="UP000019772"/>
    </source>
</evidence>
<dbReference type="Proteomes" id="UP000019772">
    <property type="component" value="Chromosome"/>
</dbReference>
<sequence length="426" mass="46929">MNDELFRKLRGEIRSGLDVTSSVGNSELISHIERTIFEREELRRLTAQEKHRLVRRLFDSFRGLDVLQPLVDNPAISEIMVNSHEDIFVEEEGEIRRLPLAFESASRLEDIIQIVVSDVNRVVNESSPIVDARLKDGSRVNIVLPPVALKGPAMTIRKFPESPMTMDDLVRREAISREAAGLLKTLVAAKYNIFISGGTGSGKTTFLNALSQFIPSQERVITIEDSAELQIITVPNLVSLETRNANTEGKGEISIRDLIRSSLRMRPNRIVIGEVRGAEALDMLQALNTGHDGSLSTGHANSARDMISRLETMVLSGADLPVAVVRQQIGSAIDIFVHLARLRDRSRRVTEISEVMGLEGGEVKLNPLYAFRETGEGDGRLKGELEACGNPLRNTAKLVMAGIAFTPLDRFGGEIKRGGETDGCSK</sequence>
<dbReference type="Gene3D" id="3.40.50.300">
    <property type="entry name" value="P-loop containing nucleotide triphosphate hydrolases"/>
    <property type="match status" value="1"/>
</dbReference>
<comment type="similarity">
    <text evidence="1">Belongs to the GSP E family.</text>
</comment>
<name>X4ZUU4_9BACL</name>
<dbReference type="RefSeq" id="WP_025333660.1">
    <property type="nucleotide sequence ID" value="NZ_CP004078.1"/>
</dbReference>